<dbReference type="GO" id="GO:0006952">
    <property type="term" value="P:defense response"/>
    <property type="evidence" value="ECO:0007669"/>
    <property type="project" value="UniProtKB-KW"/>
</dbReference>
<evidence type="ECO:0000313" key="9">
    <source>
        <dbReference type="Proteomes" id="UP001341281"/>
    </source>
</evidence>
<dbReference type="Gene3D" id="1.20.5.4130">
    <property type="match status" value="1"/>
</dbReference>
<evidence type="ECO:0000313" key="8">
    <source>
        <dbReference type="EMBL" id="WVZ78694.1"/>
    </source>
</evidence>
<keyword evidence="4" id="KW-0547">Nucleotide-binding</keyword>
<evidence type="ECO:0000256" key="2">
    <source>
        <dbReference type="ARBA" id="ARBA00022614"/>
    </source>
</evidence>
<dbReference type="SUPFAM" id="SSF52540">
    <property type="entry name" value="P-loop containing nucleoside triphosphate hydrolases"/>
    <property type="match status" value="1"/>
</dbReference>
<dbReference type="GO" id="GO:0043531">
    <property type="term" value="F:ADP binding"/>
    <property type="evidence" value="ECO:0007669"/>
    <property type="project" value="InterPro"/>
</dbReference>
<dbReference type="InterPro" id="IPR027417">
    <property type="entry name" value="P-loop_NTPase"/>
</dbReference>
<evidence type="ECO:0000256" key="1">
    <source>
        <dbReference type="ARBA" id="ARBA00008894"/>
    </source>
</evidence>
<keyword evidence="2" id="KW-0433">Leucine-rich repeat</keyword>
<feature type="domain" description="Disease resistance N-terminal" evidence="7">
    <location>
        <begin position="21"/>
        <end position="100"/>
    </location>
</feature>
<dbReference type="Pfam" id="PF18052">
    <property type="entry name" value="Rx_N"/>
    <property type="match status" value="1"/>
</dbReference>
<dbReference type="InterPro" id="IPR002182">
    <property type="entry name" value="NB-ARC"/>
</dbReference>
<dbReference type="PANTHER" id="PTHR19338:SF55">
    <property type="entry name" value="OS03G0422900 PROTEIN"/>
    <property type="match status" value="1"/>
</dbReference>
<dbReference type="EMBL" id="CP144750">
    <property type="protein sequence ID" value="WVZ78694.1"/>
    <property type="molecule type" value="Genomic_DNA"/>
</dbReference>
<keyword evidence="9" id="KW-1185">Reference proteome</keyword>
<protein>
    <submittedName>
        <fullName evidence="8">Uncharacterized protein</fullName>
    </submittedName>
</protein>
<comment type="similarity">
    <text evidence="1">Belongs to the disease resistance NB-LRR family.</text>
</comment>
<name>A0AAQ3TSN8_PASNO</name>
<proteinExistence type="inferred from homology"/>
<organism evidence="8 9">
    <name type="scientific">Paspalum notatum var. saurae</name>
    <dbReference type="NCBI Taxonomy" id="547442"/>
    <lineage>
        <taxon>Eukaryota</taxon>
        <taxon>Viridiplantae</taxon>
        <taxon>Streptophyta</taxon>
        <taxon>Embryophyta</taxon>
        <taxon>Tracheophyta</taxon>
        <taxon>Spermatophyta</taxon>
        <taxon>Magnoliopsida</taxon>
        <taxon>Liliopsida</taxon>
        <taxon>Poales</taxon>
        <taxon>Poaceae</taxon>
        <taxon>PACMAD clade</taxon>
        <taxon>Panicoideae</taxon>
        <taxon>Andropogonodae</taxon>
        <taxon>Paspaleae</taxon>
        <taxon>Paspalinae</taxon>
        <taxon>Paspalum</taxon>
    </lineage>
</organism>
<evidence type="ECO:0000256" key="5">
    <source>
        <dbReference type="ARBA" id="ARBA00022821"/>
    </source>
</evidence>
<dbReference type="PANTHER" id="PTHR19338">
    <property type="entry name" value="TRANSLOCASE OF INNER MITOCHONDRIAL MEMBRANE 13 HOMOLOG"/>
    <property type="match status" value="1"/>
</dbReference>
<dbReference type="Proteomes" id="UP001341281">
    <property type="component" value="Chromosome 06"/>
</dbReference>
<evidence type="ECO:0000256" key="3">
    <source>
        <dbReference type="ARBA" id="ARBA00022737"/>
    </source>
</evidence>
<keyword evidence="5" id="KW-0611">Plant defense</keyword>
<keyword evidence="3" id="KW-0677">Repeat</keyword>
<gene>
    <name evidence="8" type="ORF">U9M48_026364</name>
</gene>
<evidence type="ECO:0000256" key="4">
    <source>
        <dbReference type="ARBA" id="ARBA00022741"/>
    </source>
</evidence>
<reference evidence="8 9" key="1">
    <citation type="submission" date="2024-02" db="EMBL/GenBank/DDBJ databases">
        <title>High-quality chromosome-scale genome assembly of Pensacola bahiagrass (Paspalum notatum Flugge var. saurae).</title>
        <authorList>
            <person name="Vega J.M."/>
            <person name="Podio M."/>
            <person name="Orjuela J."/>
            <person name="Siena L.A."/>
            <person name="Pessino S.C."/>
            <person name="Combes M.C."/>
            <person name="Mariac C."/>
            <person name="Albertini E."/>
            <person name="Pupilli F."/>
            <person name="Ortiz J.P.A."/>
            <person name="Leblanc O."/>
        </authorList>
    </citation>
    <scope>NUCLEOTIDE SEQUENCE [LARGE SCALE GENOMIC DNA]</scope>
    <source>
        <strain evidence="8">R1</strain>
        <tissue evidence="8">Leaf</tissue>
    </source>
</reference>
<evidence type="ECO:0000259" key="6">
    <source>
        <dbReference type="Pfam" id="PF00931"/>
    </source>
</evidence>
<feature type="non-terminal residue" evidence="8">
    <location>
        <position position="199"/>
    </location>
</feature>
<feature type="domain" description="NB-ARC" evidence="6">
    <location>
        <begin position="144"/>
        <end position="187"/>
    </location>
</feature>
<sequence length="199" mass="22510">VTELHNAIFIVLKKVALLGGALERIGREAAKATPSMADFEHSMKQFEGEFLILQAFIHQVSAQWAGDRAFDAWLDQVRDAAHEVEDTIDEYAYLTAQAMDTSSFCRPKFEYIRWDGRSAGLTLKRKFHNIKTIAAWQKSPNRISQEKQDQSLIAILGMGGLGKTTIASSVYKNQKILTSFDCHAWVDLLYPRLNKSRNC</sequence>
<dbReference type="Gene3D" id="3.40.50.300">
    <property type="entry name" value="P-loop containing nucleotide triphosphate hydrolases"/>
    <property type="match status" value="1"/>
</dbReference>
<accession>A0AAQ3TSN8</accession>
<evidence type="ECO:0000259" key="7">
    <source>
        <dbReference type="Pfam" id="PF18052"/>
    </source>
</evidence>
<dbReference type="AlphaFoldDB" id="A0AAQ3TSN8"/>
<dbReference type="Pfam" id="PF00931">
    <property type="entry name" value="NB-ARC"/>
    <property type="match status" value="1"/>
</dbReference>
<dbReference type="InterPro" id="IPR041118">
    <property type="entry name" value="Rx_N"/>
</dbReference>